<dbReference type="InterPro" id="IPR000674">
    <property type="entry name" value="Ald_Oxase/Xan_DH_a/b"/>
</dbReference>
<dbReference type="InterPro" id="IPR008274">
    <property type="entry name" value="AldOxase/xan_DH_MoCoBD1"/>
</dbReference>
<gene>
    <name evidence="4" type="ORF">HF577_28100</name>
</gene>
<evidence type="ECO:0000256" key="1">
    <source>
        <dbReference type="ARBA" id="ARBA00022505"/>
    </source>
</evidence>
<dbReference type="InterPro" id="IPR016208">
    <property type="entry name" value="Ald_Oxase/xanthine_DH-like"/>
</dbReference>
<keyword evidence="1" id="KW-0500">Molybdenum</keyword>
<dbReference type="Pfam" id="PF01315">
    <property type="entry name" value="Ald_Xan_dh_C"/>
    <property type="match status" value="1"/>
</dbReference>
<dbReference type="RefSeq" id="WP_169398988.1">
    <property type="nucleotide sequence ID" value="NZ_BAAAJH010000049.1"/>
</dbReference>
<proteinExistence type="predicted"/>
<name>A0ABX1RKR0_9PSEU</name>
<dbReference type="InterPro" id="IPR037165">
    <property type="entry name" value="AldOxase/xan_DH_Mopterin-bd_sf"/>
</dbReference>
<dbReference type="SUPFAM" id="SSF56003">
    <property type="entry name" value="Molybdenum cofactor-binding domain"/>
    <property type="match status" value="1"/>
</dbReference>
<dbReference type="Gene3D" id="3.30.365.10">
    <property type="entry name" value="Aldehyde oxidase/xanthine dehydrogenase, molybdopterin binding domain"/>
    <property type="match status" value="4"/>
</dbReference>
<evidence type="ECO:0000259" key="3">
    <source>
        <dbReference type="SMART" id="SM01008"/>
    </source>
</evidence>
<dbReference type="EMBL" id="JAAXKY010000122">
    <property type="protein sequence ID" value="NMH80942.1"/>
    <property type="molecule type" value="Genomic_DNA"/>
</dbReference>
<organism evidence="4 5">
    <name type="scientific">Pseudonocardia xinjiangensis</name>
    <dbReference type="NCBI Taxonomy" id="75289"/>
    <lineage>
        <taxon>Bacteria</taxon>
        <taxon>Bacillati</taxon>
        <taxon>Actinomycetota</taxon>
        <taxon>Actinomycetes</taxon>
        <taxon>Pseudonocardiales</taxon>
        <taxon>Pseudonocardiaceae</taxon>
        <taxon>Pseudonocardia</taxon>
    </lineage>
</organism>
<protein>
    <submittedName>
        <fullName evidence="4">Xanthine dehydrogenase family protein molybdopterin-binding subunit</fullName>
    </submittedName>
</protein>
<feature type="domain" description="Aldehyde oxidase/xanthine dehydrogenase a/b hammerhead" evidence="3">
    <location>
        <begin position="24"/>
        <end position="133"/>
    </location>
</feature>
<dbReference type="Gene3D" id="3.90.1170.50">
    <property type="entry name" value="Aldehyde oxidase/xanthine dehydrogenase, a/b hammerhead"/>
    <property type="match status" value="1"/>
</dbReference>
<dbReference type="InterPro" id="IPR036856">
    <property type="entry name" value="Ald_Oxase/Xan_DH_a/b_sf"/>
</dbReference>
<reference evidence="4 5" key="1">
    <citation type="submission" date="2020-04" db="EMBL/GenBank/DDBJ databases">
        <authorList>
            <person name="Klaysubun C."/>
            <person name="Duangmal K."/>
            <person name="Lipun K."/>
        </authorList>
    </citation>
    <scope>NUCLEOTIDE SEQUENCE [LARGE SCALE GENOMIC DNA]</scope>
    <source>
        <strain evidence="4 5">JCM 11839</strain>
    </source>
</reference>
<dbReference type="Pfam" id="PF02738">
    <property type="entry name" value="MoCoBD_1"/>
    <property type="match status" value="1"/>
</dbReference>
<evidence type="ECO:0000256" key="2">
    <source>
        <dbReference type="ARBA" id="ARBA00023002"/>
    </source>
</evidence>
<keyword evidence="2" id="KW-0560">Oxidoreductase</keyword>
<dbReference type="PANTHER" id="PTHR11908">
    <property type="entry name" value="XANTHINE DEHYDROGENASE"/>
    <property type="match status" value="1"/>
</dbReference>
<dbReference type="PANTHER" id="PTHR11908:SF132">
    <property type="entry name" value="ALDEHYDE OXIDASE 1-RELATED"/>
    <property type="match status" value="1"/>
</dbReference>
<dbReference type="InterPro" id="IPR046867">
    <property type="entry name" value="AldOxase/xan_DH_MoCoBD2"/>
</dbReference>
<comment type="caution">
    <text evidence="4">The sequence shown here is derived from an EMBL/GenBank/DDBJ whole genome shotgun (WGS) entry which is preliminary data.</text>
</comment>
<dbReference type="SMART" id="SM01008">
    <property type="entry name" value="Ald_Xan_dh_C"/>
    <property type="match status" value="1"/>
</dbReference>
<accession>A0ABX1RKR0</accession>
<evidence type="ECO:0000313" key="4">
    <source>
        <dbReference type="EMBL" id="NMH80942.1"/>
    </source>
</evidence>
<evidence type="ECO:0000313" key="5">
    <source>
        <dbReference type="Proteomes" id="UP001296706"/>
    </source>
</evidence>
<dbReference type="Pfam" id="PF20256">
    <property type="entry name" value="MoCoBD_2"/>
    <property type="match status" value="1"/>
</dbReference>
<sequence length="732" mass="77145">MTAVTGSQLVGDPVDRVDGPLKVRGAAPYPSDVRYPGMAYAALVQSTIAAGTISSIDTAEAEAAPGVLAVLTHENIPDLAEAPLTALGSPPRFPLQDDRIVHHGQHVALVVAGTSGQAAAAARLIRIGYQETPAILDIADPDAPVVTNPWGLESERGDVAAGLASADVVCDETFTIAAETNNPLGLFATVARWDGDRLVVHDSTQWPMMERRTLADVFGIPEDDVRVLVPYLGGAFGAGLRTWPHTILTALAARIVNRPVKLVLTRPQMFTSVGHRPETVQRVRLGATREGRLVALDHEGTSTIGTEEANLEPITMGTPSLYACPNVATHDRQVRLNIPNPGPMRAPGTAQGNFAIESALDELSYAVGVDPIELRLRNHAEVQPGSGLPWSSNALRECYLVGADRFGWAERSAEPRSMRDGTELVGYGMAGAAYHWYQTPCRVRISIGRDGTAHVRSAATDLGTGTYTVTTQLAAELLGLDVGRVRVEIGDSDLPPAPQSGGSGLMISLGNAVHDAAATMLQAFIDAVAGDEASPLRGRRPNEVAVHEGRIHLVADPSAGETYAEILARHGLDEITVDGEVQPQPPAGMAPAGAFAAHFVEVRVDEDLGLLRIARVVSAVDGGRILNEKTARSQITGATVMGIGMAMLEETVFDPSGRIANATFGDYLIPVNADVPTLDAVFVGEPDKSTPIGIKGLGEVGIVGVPAAIANAVHHATGRRIRSLPITMDRLL</sequence>
<keyword evidence="5" id="KW-1185">Reference proteome</keyword>
<dbReference type="SUPFAM" id="SSF54665">
    <property type="entry name" value="CO dehydrogenase molybdoprotein N-domain-like"/>
    <property type="match status" value="1"/>
</dbReference>
<dbReference type="Proteomes" id="UP001296706">
    <property type="component" value="Unassembled WGS sequence"/>
</dbReference>